<gene>
    <name evidence="1" type="ORF">FA95DRAFT_1610757</name>
</gene>
<keyword evidence="2" id="KW-1185">Reference proteome</keyword>
<evidence type="ECO:0000313" key="2">
    <source>
        <dbReference type="Proteomes" id="UP000814033"/>
    </source>
</evidence>
<sequence>MSSVKIHPSGRYHTKTNSEEETLRWGDLYWMAQPTHKQTLVASHHQDLRSEYYFLSESLVVLLHKLRNRMKAKVPLDVQFLFIEWVYRSTQDGTIDYRTLRVCALTCKAWTPIAQRLLFRRVPYGTLDFFRPDKRTIACLLRTLRAAPHLAAHVRTFLKSAYLNLEITWQKLELTALALCAYVQSVVFVDLLRTSNVIPELYTRLEAIQSAPTSFA</sequence>
<evidence type="ECO:0000313" key="1">
    <source>
        <dbReference type="EMBL" id="KAI0041773.1"/>
    </source>
</evidence>
<dbReference type="Proteomes" id="UP000814033">
    <property type="component" value="Unassembled WGS sequence"/>
</dbReference>
<protein>
    <submittedName>
        <fullName evidence="1">Uncharacterized protein</fullName>
    </submittedName>
</protein>
<reference evidence="1" key="2">
    <citation type="journal article" date="2022" name="New Phytol.">
        <title>Evolutionary transition to the ectomycorrhizal habit in the genomes of a hyperdiverse lineage of mushroom-forming fungi.</title>
        <authorList>
            <person name="Looney B."/>
            <person name="Miyauchi S."/>
            <person name="Morin E."/>
            <person name="Drula E."/>
            <person name="Courty P.E."/>
            <person name="Kohler A."/>
            <person name="Kuo A."/>
            <person name="LaButti K."/>
            <person name="Pangilinan J."/>
            <person name="Lipzen A."/>
            <person name="Riley R."/>
            <person name="Andreopoulos W."/>
            <person name="He G."/>
            <person name="Johnson J."/>
            <person name="Nolan M."/>
            <person name="Tritt A."/>
            <person name="Barry K.W."/>
            <person name="Grigoriev I.V."/>
            <person name="Nagy L.G."/>
            <person name="Hibbett D."/>
            <person name="Henrissat B."/>
            <person name="Matheny P.B."/>
            <person name="Labbe J."/>
            <person name="Martin F.M."/>
        </authorList>
    </citation>
    <scope>NUCLEOTIDE SEQUENCE</scope>
    <source>
        <strain evidence="1">FP105234-sp</strain>
    </source>
</reference>
<proteinExistence type="predicted"/>
<comment type="caution">
    <text evidence="1">The sequence shown here is derived from an EMBL/GenBank/DDBJ whole genome shotgun (WGS) entry which is preliminary data.</text>
</comment>
<name>A0ACB8RCK1_9AGAM</name>
<accession>A0ACB8RCK1</accession>
<organism evidence="1 2">
    <name type="scientific">Auriscalpium vulgare</name>
    <dbReference type="NCBI Taxonomy" id="40419"/>
    <lineage>
        <taxon>Eukaryota</taxon>
        <taxon>Fungi</taxon>
        <taxon>Dikarya</taxon>
        <taxon>Basidiomycota</taxon>
        <taxon>Agaricomycotina</taxon>
        <taxon>Agaricomycetes</taxon>
        <taxon>Russulales</taxon>
        <taxon>Auriscalpiaceae</taxon>
        <taxon>Auriscalpium</taxon>
    </lineage>
</organism>
<dbReference type="EMBL" id="MU276103">
    <property type="protein sequence ID" value="KAI0041773.1"/>
    <property type="molecule type" value="Genomic_DNA"/>
</dbReference>
<reference evidence="1" key="1">
    <citation type="submission" date="2021-02" db="EMBL/GenBank/DDBJ databases">
        <authorList>
            <consortium name="DOE Joint Genome Institute"/>
            <person name="Ahrendt S."/>
            <person name="Looney B.P."/>
            <person name="Miyauchi S."/>
            <person name="Morin E."/>
            <person name="Drula E."/>
            <person name="Courty P.E."/>
            <person name="Chicoki N."/>
            <person name="Fauchery L."/>
            <person name="Kohler A."/>
            <person name="Kuo A."/>
            <person name="Labutti K."/>
            <person name="Pangilinan J."/>
            <person name="Lipzen A."/>
            <person name="Riley R."/>
            <person name="Andreopoulos W."/>
            <person name="He G."/>
            <person name="Johnson J."/>
            <person name="Barry K.W."/>
            <person name="Grigoriev I.V."/>
            <person name="Nagy L."/>
            <person name="Hibbett D."/>
            <person name="Henrissat B."/>
            <person name="Matheny P.B."/>
            <person name="Labbe J."/>
            <person name="Martin F."/>
        </authorList>
    </citation>
    <scope>NUCLEOTIDE SEQUENCE</scope>
    <source>
        <strain evidence="1">FP105234-sp</strain>
    </source>
</reference>